<dbReference type="STRING" id="1931241.BVH74_10285"/>
<dbReference type="PANTHER" id="PTHR21392:SF0">
    <property type="entry name" value="TRNA-URIDINE AMINOCARBOXYPROPYLTRANSFERASE 2"/>
    <property type="match status" value="1"/>
</dbReference>
<accession>A0A1V0B5D5</accession>
<dbReference type="Proteomes" id="UP000243488">
    <property type="component" value="Chromosome"/>
</dbReference>
<proteinExistence type="inferred from homology"/>
<dbReference type="KEGG" id="ppha:BVH74_10285"/>
<evidence type="ECO:0000313" key="8">
    <source>
        <dbReference type="Proteomes" id="UP000243488"/>
    </source>
</evidence>
<evidence type="ECO:0000256" key="1">
    <source>
        <dbReference type="ARBA" id="ARBA00012386"/>
    </source>
</evidence>
<keyword evidence="4" id="KW-0819">tRNA processing</keyword>
<dbReference type="SMART" id="SM01144">
    <property type="entry name" value="DTW"/>
    <property type="match status" value="1"/>
</dbReference>
<keyword evidence="3" id="KW-0949">S-adenosyl-L-methionine</keyword>
<protein>
    <recommendedName>
        <fullName evidence="1">tRNA-uridine aminocarboxypropyltransferase</fullName>
        <ecNumber evidence="1">2.5.1.25</ecNumber>
    </recommendedName>
</protein>
<evidence type="ECO:0000259" key="6">
    <source>
        <dbReference type="SMART" id="SM01144"/>
    </source>
</evidence>
<evidence type="ECO:0000313" key="7">
    <source>
        <dbReference type="EMBL" id="AQZ95110.1"/>
    </source>
</evidence>
<dbReference type="RefSeq" id="WP_080049979.1">
    <property type="nucleotide sequence ID" value="NZ_CP020100.1"/>
</dbReference>
<organism evidence="7 8">
    <name type="scientific">Halopseudomonas phragmitis</name>
    <dbReference type="NCBI Taxonomy" id="1931241"/>
    <lineage>
        <taxon>Bacteria</taxon>
        <taxon>Pseudomonadati</taxon>
        <taxon>Pseudomonadota</taxon>
        <taxon>Gammaproteobacteria</taxon>
        <taxon>Pseudomonadales</taxon>
        <taxon>Pseudomonadaceae</taxon>
        <taxon>Halopseudomonas</taxon>
    </lineage>
</organism>
<evidence type="ECO:0000256" key="5">
    <source>
        <dbReference type="ARBA" id="ARBA00034489"/>
    </source>
</evidence>
<dbReference type="EMBL" id="CP020100">
    <property type="protein sequence ID" value="AQZ95110.1"/>
    <property type="molecule type" value="Genomic_DNA"/>
</dbReference>
<comment type="similarity">
    <text evidence="5">Belongs to the TDD superfamily. DTWD2 family.</text>
</comment>
<dbReference type="GO" id="GO:0016432">
    <property type="term" value="F:tRNA-uridine aminocarboxypropyltransferase activity"/>
    <property type="evidence" value="ECO:0007669"/>
    <property type="project" value="UniProtKB-EC"/>
</dbReference>
<feature type="domain" description="DTW" evidence="6">
    <location>
        <begin position="6"/>
        <end position="194"/>
    </location>
</feature>
<dbReference type="InterPro" id="IPR005636">
    <property type="entry name" value="DTW"/>
</dbReference>
<dbReference type="InterPro" id="IPR039262">
    <property type="entry name" value="DTWD2/TAPT"/>
</dbReference>
<keyword evidence="2" id="KW-0808">Transferase</keyword>
<sequence>MTTLSKRPRCQRCQRPLDHCLCPWIPDLESRTRVLIIQHPSERQHALNTARLLALGLRQCQLLVVERLDDQPEWQAWLRDSNWRTELLFPGPDVPLLSAAVEDSRPRQLVLLDGTWRKARKLLYLNPLLQELPRVALPVAGKSRYRLRKAPSAESLATIEAGVLALSLIEPQTDFSPLLKPFERMIEGQIQAMGLDTYHAHHPHQ</sequence>
<keyword evidence="8" id="KW-1185">Reference proteome</keyword>
<evidence type="ECO:0000256" key="4">
    <source>
        <dbReference type="ARBA" id="ARBA00022694"/>
    </source>
</evidence>
<dbReference type="PANTHER" id="PTHR21392">
    <property type="entry name" value="TRNA-URIDINE AMINOCARBOXYPROPYLTRANSFERASE 2"/>
    <property type="match status" value="1"/>
</dbReference>
<reference evidence="7 8" key="1">
    <citation type="submission" date="2017-03" db="EMBL/GenBank/DDBJ databases">
        <title>Complete genome sequence of the novel DNRA strain Pseudomonas sp. S-6-2 isolated from Chinese polluted river sediment. Journal of Biotechnology.</title>
        <authorList>
            <person name="Li J."/>
            <person name="Xiang F."/>
            <person name="Wang L."/>
            <person name="Xi L."/>
            <person name="Liu J."/>
        </authorList>
    </citation>
    <scope>NUCLEOTIDE SEQUENCE [LARGE SCALE GENOMIC DNA]</scope>
    <source>
        <strain evidence="7 8">S-6-2</strain>
    </source>
</reference>
<evidence type="ECO:0000256" key="2">
    <source>
        <dbReference type="ARBA" id="ARBA00022679"/>
    </source>
</evidence>
<dbReference type="EC" id="2.5.1.25" evidence="1"/>
<evidence type="ECO:0000256" key="3">
    <source>
        <dbReference type="ARBA" id="ARBA00022691"/>
    </source>
</evidence>
<dbReference type="Pfam" id="PF03942">
    <property type="entry name" value="DTW"/>
    <property type="match status" value="1"/>
</dbReference>
<dbReference type="GO" id="GO:0008033">
    <property type="term" value="P:tRNA processing"/>
    <property type="evidence" value="ECO:0007669"/>
    <property type="project" value="UniProtKB-KW"/>
</dbReference>
<dbReference type="AlphaFoldDB" id="A0A1V0B5D5"/>
<gene>
    <name evidence="7" type="ORF">BVH74_10285</name>
</gene>
<name>A0A1V0B5D5_9GAMM</name>